<keyword evidence="3 5" id="KW-1133">Transmembrane helix</keyword>
<dbReference type="GO" id="GO:0016020">
    <property type="term" value="C:membrane"/>
    <property type="evidence" value="ECO:0007669"/>
    <property type="project" value="UniProtKB-SubCell"/>
</dbReference>
<dbReference type="EMBL" id="BPWL01000001">
    <property type="protein sequence ID" value="GJJ06453.1"/>
    <property type="molecule type" value="Genomic_DNA"/>
</dbReference>
<comment type="similarity">
    <text evidence="5">Belongs to the BI1 family.</text>
</comment>
<evidence type="ECO:0000256" key="1">
    <source>
        <dbReference type="ARBA" id="ARBA00004141"/>
    </source>
</evidence>
<dbReference type="InterPro" id="IPR006214">
    <property type="entry name" value="Bax_inhibitor_1-related"/>
</dbReference>
<comment type="subcellular location">
    <subcellularLocation>
        <location evidence="1">Membrane</location>
        <topology evidence="1">Multi-pass membrane protein</topology>
    </subcellularLocation>
</comment>
<evidence type="ECO:0000313" key="7">
    <source>
        <dbReference type="EMBL" id="GJJ06453.1"/>
    </source>
</evidence>
<keyword evidence="8" id="KW-1185">Reference proteome</keyword>
<comment type="caution">
    <text evidence="7">The sequence shown here is derived from an EMBL/GenBank/DDBJ whole genome shotgun (WGS) entry which is preliminary data.</text>
</comment>
<accession>A0AAV4ZZ10</accession>
<protein>
    <submittedName>
        <fullName evidence="7">Uncharacterized protein</fullName>
    </submittedName>
</protein>
<evidence type="ECO:0000256" key="5">
    <source>
        <dbReference type="RuleBase" id="RU004379"/>
    </source>
</evidence>
<feature type="transmembrane region" description="Helical" evidence="5">
    <location>
        <begin position="197"/>
        <end position="218"/>
    </location>
</feature>
<feature type="transmembrane region" description="Helical" evidence="5">
    <location>
        <begin position="140"/>
        <end position="160"/>
    </location>
</feature>
<organism evidence="7 8">
    <name type="scientific">Clathrus columnatus</name>
    <dbReference type="NCBI Taxonomy" id="1419009"/>
    <lineage>
        <taxon>Eukaryota</taxon>
        <taxon>Fungi</taxon>
        <taxon>Dikarya</taxon>
        <taxon>Basidiomycota</taxon>
        <taxon>Agaricomycotina</taxon>
        <taxon>Agaricomycetes</taxon>
        <taxon>Phallomycetidae</taxon>
        <taxon>Phallales</taxon>
        <taxon>Clathraceae</taxon>
        <taxon>Clathrus</taxon>
    </lineage>
</organism>
<feature type="transmembrane region" description="Helical" evidence="5">
    <location>
        <begin position="53"/>
        <end position="74"/>
    </location>
</feature>
<feature type="transmembrane region" description="Helical" evidence="5">
    <location>
        <begin position="166"/>
        <end position="185"/>
    </location>
</feature>
<dbReference type="PANTHER" id="PTHR23291">
    <property type="entry name" value="BAX INHIBITOR-RELATED"/>
    <property type="match status" value="1"/>
</dbReference>
<dbReference type="AlphaFoldDB" id="A0AAV4ZZ10"/>
<proteinExistence type="inferred from homology"/>
<evidence type="ECO:0000256" key="2">
    <source>
        <dbReference type="ARBA" id="ARBA00022692"/>
    </source>
</evidence>
<feature type="transmembrane region" description="Helical" evidence="5">
    <location>
        <begin position="110"/>
        <end position="128"/>
    </location>
</feature>
<keyword evidence="2 5" id="KW-0812">Transmembrane</keyword>
<sequence>MTTQAPPRYQEPSNEPLLGRAGPSADFMTFLLATTVVSGLFSRNANAINWVQTNSWSLLLSFVATLVNLGLLFWKRHSHPYNFVLLSTFTVLEALTLGVVVAFYDTVVVLQALLITLGIFLGLTLFTFQSKWDFSGMGPFLFGGLIALVMTGLVGMFFPFSRTMDLIYGVGGSLLFSGYIVFDTYNINNRLSPDEFIIGAISLYLDFINLFLSILRVLNNVQDN</sequence>
<reference evidence="7" key="1">
    <citation type="submission" date="2021-10" db="EMBL/GenBank/DDBJ databases">
        <title>De novo Genome Assembly of Clathrus columnatus (Basidiomycota, Fungi) Using Illumina and Nanopore Sequence Data.</title>
        <authorList>
            <person name="Ogiso-Tanaka E."/>
            <person name="Itagaki H."/>
            <person name="Hosoya T."/>
            <person name="Hosaka K."/>
        </authorList>
    </citation>
    <scope>NUCLEOTIDE SEQUENCE</scope>
    <source>
        <strain evidence="7">MO-923</strain>
    </source>
</reference>
<evidence type="ECO:0000256" key="6">
    <source>
        <dbReference type="SAM" id="MobiDB-lite"/>
    </source>
</evidence>
<evidence type="ECO:0000313" key="8">
    <source>
        <dbReference type="Proteomes" id="UP001050691"/>
    </source>
</evidence>
<evidence type="ECO:0000256" key="3">
    <source>
        <dbReference type="ARBA" id="ARBA00022989"/>
    </source>
</evidence>
<evidence type="ECO:0000256" key="4">
    <source>
        <dbReference type="ARBA" id="ARBA00023136"/>
    </source>
</evidence>
<dbReference type="PANTHER" id="PTHR23291:SF50">
    <property type="entry name" value="PROTEIN LIFEGUARD 4"/>
    <property type="match status" value="1"/>
</dbReference>
<name>A0AAV4ZZ10_9AGAM</name>
<feature type="transmembrane region" description="Helical" evidence="5">
    <location>
        <begin position="81"/>
        <end position="104"/>
    </location>
</feature>
<dbReference type="Pfam" id="PF01027">
    <property type="entry name" value="Bax1-I"/>
    <property type="match status" value="1"/>
</dbReference>
<keyword evidence="4 5" id="KW-0472">Membrane</keyword>
<feature type="transmembrane region" description="Helical" evidence="5">
    <location>
        <begin position="21"/>
        <end position="41"/>
    </location>
</feature>
<feature type="region of interest" description="Disordered" evidence="6">
    <location>
        <begin position="1"/>
        <end position="20"/>
    </location>
</feature>
<gene>
    <name evidence="7" type="ORF">Clacol_000645</name>
</gene>
<dbReference type="Proteomes" id="UP001050691">
    <property type="component" value="Unassembled WGS sequence"/>
</dbReference>